<evidence type="ECO:0000313" key="1">
    <source>
        <dbReference type="EMBL" id="KES03391.1"/>
    </source>
</evidence>
<proteinExistence type="predicted"/>
<protein>
    <submittedName>
        <fullName evidence="1">Uncharacterized protein</fullName>
    </submittedName>
</protein>
<evidence type="ECO:0000313" key="2">
    <source>
        <dbReference type="Proteomes" id="UP000028341"/>
    </source>
</evidence>
<gene>
    <name evidence="1" type="ORF">BU52_30595</name>
</gene>
<keyword evidence="2" id="KW-1185">Reference proteome</keyword>
<accession>A0A081XIL8</accession>
<organism evidence="1 2">
    <name type="scientific">Streptomyces toyocaensis</name>
    <dbReference type="NCBI Taxonomy" id="55952"/>
    <lineage>
        <taxon>Bacteria</taxon>
        <taxon>Bacillati</taxon>
        <taxon>Actinomycetota</taxon>
        <taxon>Actinomycetes</taxon>
        <taxon>Kitasatosporales</taxon>
        <taxon>Streptomycetaceae</taxon>
        <taxon>Streptomyces</taxon>
    </lineage>
</organism>
<dbReference type="EMBL" id="JFCB01000043">
    <property type="protein sequence ID" value="KES03391.1"/>
    <property type="molecule type" value="Genomic_DNA"/>
</dbReference>
<dbReference type="Proteomes" id="UP000028341">
    <property type="component" value="Unassembled WGS sequence"/>
</dbReference>
<reference evidence="1 2" key="1">
    <citation type="submission" date="2014-02" db="EMBL/GenBank/DDBJ databases">
        <title>The genome announcement of Streptomyces toyocaensis NRRL15009.</title>
        <authorList>
            <person name="Hong H.-J."/>
            <person name="Kwun M.J."/>
        </authorList>
    </citation>
    <scope>NUCLEOTIDE SEQUENCE [LARGE SCALE GENOMIC DNA]</scope>
    <source>
        <strain evidence="1 2">NRRL 15009</strain>
    </source>
</reference>
<sequence>MPSELITLQQAADAAHLKLQQLDDHSERNLQRQVWLQAAEATQAAVTHYARTKRLNRYEVEARLRRLVRHPAP</sequence>
<dbReference type="OrthoDB" id="4262177at2"/>
<name>A0A081XIL8_STRTO</name>
<dbReference type="AlphaFoldDB" id="A0A081XIL8"/>
<comment type="caution">
    <text evidence="1">The sequence shown here is derived from an EMBL/GenBank/DDBJ whole genome shotgun (WGS) entry which is preliminary data.</text>
</comment>